<feature type="domain" description="Cytochrome c" evidence="5">
    <location>
        <begin position="39"/>
        <end position="146"/>
    </location>
</feature>
<dbReference type="Pfam" id="PF00034">
    <property type="entry name" value="Cytochrom_C"/>
    <property type="match status" value="1"/>
</dbReference>
<evidence type="ECO:0000256" key="4">
    <source>
        <dbReference type="PROSITE-ProRule" id="PRU00433"/>
    </source>
</evidence>
<keyword evidence="2 4" id="KW-0479">Metal-binding</keyword>
<evidence type="ECO:0000256" key="2">
    <source>
        <dbReference type="ARBA" id="ARBA00022723"/>
    </source>
</evidence>
<evidence type="ECO:0000313" key="7">
    <source>
        <dbReference type="Proteomes" id="UP000184144"/>
    </source>
</evidence>
<dbReference type="OrthoDB" id="9811281at2"/>
<dbReference type="SUPFAM" id="SSF46626">
    <property type="entry name" value="Cytochrome c"/>
    <property type="match status" value="2"/>
</dbReference>
<accession>A0A1M4VT81</accession>
<gene>
    <name evidence="6" type="ORF">SAMN05444273_102367</name>
</gene>
<sequence length="300" mass="32000">MLKRTITAVALLGAGVAWWVTAPDYLSHAAETALMTAEPDTDLGEQVFWAAGCASCHVAPATEESDAPILSGGQAFASDFGTFYAPNITPSPAGIGGWTLLEFANAVQSGIRPDGAHYYPAFPYTAYAKAKPEDIAALYAYMQTLPADATASRPHEVGFPFNIRRSLGGWKFLFGTPDGPDLAANSPSIERGTYLVEALSHCTECHTERNAFGRLDTSRWLAGAPNPNGKGRIPNITPASLDWCEIDLMAYFTTGLTPDYDSAGGHMASVVQNLARLPETDRQAVVDYLKALPPIADSTP</sequence>
<keyword evidence="7" id="KW-1185">Reference proteome</keyword>
<evidence type="ECO:0000256" key="3">
    <source>
        <dbReference type="ARBA" id="ARBA00023004"/>
    </source>
</evidence>
<dbReference type="AlphaFoldDB" id="A0A1M4VT81"/>
<reference evidence="7" key="1">
    <citation type="submission" date="2016-11" db="EMBL/GenBank/DDBJ databases">
        <authorList>
            <person name="Varghese N."/>
            <person name="Submissions S."/>
        </authorList>
    </citation>
    <scope>NUCLEOTIDE SEQUENCE [LARGE SCALE GENOMIC DNA]</scope>
    <source>
        <strain evidence="7">DSM 100566</strain>
    </source>
</reference>
<name>A0A1M4VT81_9RHOB</name>
<evidence type="ECO:0000256" key="1">
    <source>
        <dbReference type="ARBA" id="ARBA00022617"/>
    </source>
</evidence>
<dbReference type="PANTHER" id="PTHR35008">
    <property type="entry name" value="BLL4482 PROTEIN-RELATED"/>
    <property type="match status" value="1"/>
</dbReference>
<dbReference type="Proteomes" id="UP000184144">
    <property type="component" value="Unassembled WGS sequence"/>
</dbReference>
<keyword evidence="3 4" id="KW-0408">Iron</keyword>
<dbReference type="GO" id="GO:0020037">
    <property type="term" value="F:heme binding"/>
    <property type="evidence" value="ECO:0007669"/>
    <property type="project" value="InterPro"/>
</dbReference>
<dbReference type="GO" id="GO:0046872">
    <property type="term" value="F:metal ion binding"/>
    <property type="evidence" value="ECO:0007669"/>
    <property type="project" value="UniProtKB-KW"/>
</dbReference>
<dbReference type="InterPro" id="IPR051459">
    <property type="entry name" value="Cytochrome_c-type_DH"/>
</dbReference>
<dbReference type="GO" id="GO:0009055">
    <property type="term" value="F:electron transfer activity"/>
    <property type="evidence" value="ECO:0007669"/>
    <property type="project" value="InterPro"/>
</dbReference>
<dbReference type="EMBL" id="FQUV01000002">
    <property type="protein sequence ID" value="SHE72022.1"/>
    <property type="molecule type" value="Genomic_DNA"/>
</dbReference>
<evidence type="ECO:0000259" key="5">
    <source>
        <dbReference type="PROSITE" id="PS51007"/>
    </source>
</evidence>
<dbReference type="PROSITE" id="PS51007">
    <property type="entry name" value="CYTC"/>
    <property type="match status" value="2"/>
</dbReference>
<dbReference type="PANTHER" id="PTHR35008:SF8">
    <property type="entry name" value="ALCOHOL DEHYDROGENASE CYTOCHROME C SUBUNIT"/>
    <property type="match status" value="1"/>
</dbReference>
<organism evidence="6 7">
    <name type="scientific">Litoreibacter ascidiaceicola</name>
    <dbReference type="NCBI Taxonomy" id="1486859"/>
    <lineage>
        <taxon>Bacteria</taxon>
        <taxon>Pseudomonadati</taxon>
        <taxon>Pseudomonadota</taxon>
        <taxon>Alphaproteobacteria</taxon>
        <taxon>Rhodobacterales</taxon>
        <taxon>Roseobacteraceae</taxon>
        <taxon>Litoreibacter</taxon>
    </lineage>
</organism>
<dbReference type="InterPro" id="IPR036909">
    <property type="entry name" value="Cyt_c-like_dom_sf"/>
</dbReference>
<keyword evidence="1 4" id="KW-0349">Heme</keyword>
<feature type="domain" description="Cytochrome c" evidence="5">
    <location>
        <begin position="187"/>
        <end position="293"/>
    </location>
</feature>
<dbReference type="RefSeq" id="WP_073141249.1">
    <property type="nucleotide sequence ID" value="NZ_FQUV01000002.1"/>
</dbReference>
<dbReference type="Gene3D" id="1.10.760.10">
    <property type="entry name" value="Cytochrome c-like domain"/>
    <property type="match status" value="1"/>
</dbReference>
<proteinExistence type="predicted"/>
<dbReference type="InterPro" id="IPR009056">
    <property type="entry name" value="Cyt_c-like_dom"/>
</dbReference>
<protein>
    <submittedName>
        <fullName evidence="6">Cytochrome c, mono-and diheme variants</fullName>
    </submittedName>
</protein>
<dbReference type="STRING" id="1486859.SAMN05444273_102367"/>
<evidence type="ECO:0000313" key="6">
    <source>
        <dbReference type="EMBL" id="SHE72022.1"/>
    </source>
</evidence>